<dbReference type="Pfam" id="PF00196">
    <property type="entry name" value="GerE"/>
    <property type="match status" value="1"/>
</dbReference>
<dbReference type="Pfam" id="PF13191">
    <property type="entry name" value="AAA_16"/>
    <property type="match status" value="1"/>
</dbReference>
<dbReference type="Gene3D" id="1.25.40.10">
    <property type="entry name" value="Tetratricopeptide repeat domain"/>
    <property type="match status" value="1"/>
</dbReference>
<dbReference type="GO" id="GO:0004016">
    <property type="term" value="F:adenylate cyclase activity"/>
    <property type="evidence" value="ECO:0007669"/>
    <property type="project" value="TreeGrafter"/>
</dbReference>
<dbReference type="Gene3D" id="3.40.50.300">
    <property type="entry name" value="P-loop containing nucleotide triphosphate hydrolases"/>
    <property type="match status" value="1"/>
</dbReference>
<dbReference type="PANTHER" id="PTHR16305:SF35">
    <property type="entry name" value="TRANSCRIPTIONAL ACTIVATOR DOMAIN"/>
    <property type="match status" value="1"/>
</dbReference>
<dbReference type="InterPro" id="IPR027417">
    <property type="entry name" value="P-loop_NTPase"/>
</dbReference>
<name>A0A0M9X5I3_9ACTN</name>
<feature type="region of interest" description="Disordered" evidence="3">
    <location>
        <begin position="446"/>
        <end position="471"/>
    </location>
</feature>
<evidence type="ECO:0000313" key="5">
    <source>
        <dbReference type="EMBL" id="KOT27541.1"/>
    </source>
</evidence>
<feature type="domain" description="HTH luxR-type" evidence="4">
    <location>
        <begin position="946"/>
        <end position="1011"/>
    </location>
</feature>
<reference evidence="5 6" key="1">
    <citation type="submission" date="2015-07" db="EMBL/GenBank/DDBJ databases">
        <authorList>
            <person name="Noorani M."/>
        </authorList>
    </citation>
    <scope>NUCLEOTIDE SEQUENCE [LARGE SCALE GENOMIC DNA]</scope>
    <source>
        <strain evidence="5 6">NRRL B-24567</strain>
    </source>
</reference>
<evidence type="ECO:0000313" key="6">
    <source>
        <dbReference type="Proteomes" id="UP000037773"/>
    </source>
</evidence>
<dbReference type="PANTHER" id="PTHR16305">
    <property type="entry name" value="TESTICULAR SOLUBLE ADENYLYL CYCLASE"/>
    <property type="match status" value="1"/>
</dbReference>
<dbReference type="PRINTS" id="PR00038">
    <property type="entry name" value="HTHLUXR"/>
</dbReference>
<dbReference type="SUPFAM" id="SSF48452">
    <property type="entry name" value="TPR-like"/>
    <property type="match status" value="1"/>
</dbReference>
<dbReference type="Gene3D" id="1.10.10.10">
    <property type="entry name" value="Winged helix-like DNA-binding domain superfamily/Winged helix DNA-binding domain"/>
    <property type="match status" value="1"/>
</dbReference>
<gene>
    <name evidence="5" type="ORF">ADK41_36490</name>
</gene>
<comment type="caution">
    <text evidence="5">The sequence shown here is derived from an EMBL/GenBank/DDBJ whole genome shotgun (WGS) entry which is preliminary data.</text>
</comment>
<dbReference type="InterPro" id="IPR011990">
    <property type="entry name" value="TPR-like_helical_dom_sf"/>
</dbReference>
<dbReference type="InterPro" id="IPR003593">
    <property type="entry name" value="AAA+_ATPase"/>
</dbReference>
<sequence>MLRHVETKSVSPVFVGRSTELDTLNTALARAAAEPQALLIGGEAGVGKTRLVEEFAAAARRRGAIVALGGCVEIGADGLPFAPFSTALRQLRRALPDQLAAAASGQEEELARLLPEIGTATREDRRDEQGVARLFELTARLLERVAADHTVVLVLEDLHWADASTRHLLAYLFRTLRTGRLVVLATYRSDDIHRRHPLRPLLAELDRLRTVQRVELGRLNREEVHRQIAGILAREPDPDRVDDIFERSDGNAFFVEELAVAADEGCCTGLPDSLRDLLLVRVEALPESAQRVARIVAEGGSTVEDRLLAAVARLTEDDLIEALRAGVNAGILAPAPDRDGYRFRHSLVREAVSDDLLPGERSRLNRRYAEALEACPTLVPADEWVTRLASYWYHAHDAAKALPAVLDASVEARRRHAYSEQLGLLERAMELWDAVPDAVRATLRPLDHAEVHPPPPPEGRGGTPSGRDPATAPLRYLDLMAEAAVAGRLCGERERSMKITKRALRLLDEDPDPLRAAWFWVQRSRLTQALARGDGWAELGTAQDLVRGLPPSEVHAEVLASAANWSMLHEPGPEAMAAAERAVEYARMVGAHDIELNARLTLGGLMVDAGDIATGLAEMYEVKDRATELGVDMVVARAHVNLPSVLEGVGRSEEAAALLHEGVHVTRRLGLLDSEGWVWGNLAESLHSLGRWDEAARAAANAQRLERSAKPRAGGSMRLAYLAYDRGDVAEAARRLADARTFFGTHDPMPQYALPMKWVAVGIAAAEGRLADARAELLAVLDAGLPPGTQRYGWPLLLAVTAAEADAHGDPATEPGRPEILDRIRTAARTLATGVPVWKAYDLWLRAELLRAEGRPAPDEWSAAVEAVEPLGRPYDLARVRFRLAEALLATGAGDDERARATELLRLATALADHLGAAPLARSAGLLAQRARLALATAPRDRTPADPADALGLTSREREVLRLVTAGRTNRRIAEELFISPKTASVHVSHILAKLGVSGRGEAAAVAHRLGLFAPETGARPAAGQ</sequence>
<dbReference type="GO" id="GO:0005524">
    <property type="term" value="F:ATP binding"/>
    <property type="evidence" value="ECO:0007669"/>
    <property type="project" value="UniProtKB-KW"/>
</dbReference>
<dbReference type="SMART" id="SM00382">
    <property type="entry name" value="AAA"/>
    <property type="match status" value="1"/>
</dbReference>
<dbReference type="RefSeq" id="WP_030824615.1">
    <property type="nucleotide sequence ID" value="NZ_LGCN01000265.1"/>
</dbReference>
<dbReference type="PATRIC" id="fig|36816.3.peg.7922"/>
<dbReference type="InterPro" id="IPR036388">
    <property type="entry name" value="WH-like_DNA-bd_sf"/>
</dbReference>
<keyword evidence="2" id="KW-0067">ATP-binding</keyword>
<dbReference type="GO" id="GO:0005737">
    <property type="term" value="C:cytoplasm"/>
    <property type="evidence" value="ECO:0007669"/>
    <property type="project" value="TreeGrafter"/>
</dbReference>
<keyword evidence="1" id="KW-0547">Nucleotide-binding</keyword>
<dbReference type="SMART" id="SM00421">
    <property type="entry name" value="HTH_LUXR"/>
    <property type="match status" value="1"/>
</dbReference>
<keyword evidence="6" id="KW-1185">Reference proteome</keyword>
<protein>
    <recommendedName>
        <fullName evidence="4">HTH luxR-type domain-containing protein</fullName>
    </recommendedName>
</protein>
<proteinExistence type="predicted"/>
<dbReference type="SUPFAM" id="SSF46894">
    <property type="entry name" value="C-terminal effector domain of the bipartite response regulators"/>
    <property type="match status" value="1"/>
</dbReference>
<accession>A0A0M9X5I3</accession>
<dbReference type="GO" id="GO:0006355">
    <property type="term" value="P:regulation of DNA-templated transcription"/>
    <property type="evidence" value="ECO:0007669"/>
    <property type="project" value="InterPro"/>
</dbReference>
<evidence type="ECO:0000256" key="2">
    <source>
        <dbReference type="ARBA" id="ARBA00022840"/>
    </source>
</evidence>
<evidence type="ECO:0000256" key="1">
    <source>
        <dbReference type="ARBA" id="ARBA00022741"/>
    </source>
</evidence>
<evidence type="ECO:0000256" key="3">
    <source>
        <dbReference type="SAM" id="MobiDB-lite"/>
    </source>
</evidence>
<evidence type="ECO:0000259" key="4">
    <source>
        <dbReference type="PROSITE" id="PS50043"/>
    </source>
</evidence>
<dbReference type="EMBL" id="LGCN01000265">
    <property type="protein sequence ID" value="KOT27541.1"/>
    <property type="molecule type" value="Genomic_DNA"/>
</dbReference>
<dbReference type="CDD" id="cd06170">
    <property type="entry name" value="LuxR_C_like"/>
    <property type="match status" value="1"/>
</dbReference>
<dbReference type="Proteomes" id="UP000037773">
    <property type="component" value="Unassembled WGS sequence"/>
</dbReference>
<dbReference type="InterPro" id="IPR016032">
    <property type="entry name" value="Sig_transdc_resp-reg_C-effctor"/>
</dbReference>
<dbReference type="AlphaFoldDB" id="A0A0M9X5I3"/>
<dbReference type="InterPro" id="IPR000792">
    <property type="entry name" value="Tscrpt_reg_LuxR_C"/>
</dbReference>
<dbReference type="OrthoDB" id="5476461at2"/>
<dbReference type="InterPro" id="IPR041664">
    <property type="entry name" value="AAA_16"/>
</dbReference>
<dbReference type="PROSITE" id="PS50043">
    <property type="entry name" value="HTH_LUXR_2"/>
    <property type="match status" value="1"/>
</dbReference>
<dbReference type="GO" id="GO:0003677">
    <property type="term" value="F:DNA binding"/>
    <property type="evidence" value="ECO:0007669"/>
    <property type="project" value="InterPro"/>
</dbReference>
<dbReference type="SUPFAM" id="SSF52540">
    <property type="entry name" value="P-loop containing nucleoside triphosphate hydrolases"/>
    <property type="match status" value="1"/>
</dbReference>
<organism evidence="5 6">
    <name type="scientific">Streptomyces caelestis</name>
    <dbReference type="NCBI Taxonomy" id="36816"/>
    <lineage>
        <taxon>Bacteria</taxon>
        <taxon>Bacillati</taxon>
        <taxon>Actinomycetota</taxon>
        <taxon>Actinomycetes</taxon>
        <taxon>Kitasatosporales</taxon>
        <taxon>Streptomycetaceae</taxon>
        <taxon>Streptomyces</taxon>
    </lineage>
</organism>